<feature type="signal peptide" evidence="1">
    <location>
        <begin position="1"/>
        <end position="17"/>
    </location>
</feature>
<sequence length="204" mass="22625">MKLLFALLLCAFLGACATAPGTPPGTAGNAIAEEASAARPTGVQWRYIDSRSYEAANPGLGRSHRFESSVGWIDVYVYDMKRTDWRTGVDDPKFDEQFRNTIAEVQRATALGFYTSAKPGPTRDVRIEGLTFRSISFRLVNARDKKTYDSFAYLTARGGRLLKYRMSFNGPAPANAEAIAREFIERNVRTGPDTPVGTRELRNT</sequence>
<gene>
    <name evidence="2" type="ORF">VVAX_02559</name>
</gene>
<dbReference type="AlphaFoldDB" id="A0A679IYP5"/>
<protein>
    <recommendedName>
        <fullName evidence="3">Lipoprotein</fullName>
    </recommendedName>
</protein>
<accession>A0A679IYP5</accession>
<dbReference type="PROSITE" id="PS51257">
    <property type="entry name" value="PROKAR_LIPOPROTEIN"/>
    <property type="match status" value="1"/>
</dbReference>
<keyword evidence="1" id="KW-0732">Signal</keyword>
<proteinExistence type="predicted"/>
<dbReference type="EMBL" id="LR743507">
    <property type="protein sequence ID" value="CAA2104029.1"/>
    <property type="molecule type" value="Genomic_DNA"/>
</dbReference>
<organism evidence="2">
    <name type="scientific">Variovorax paradoxus</name>
    <dbReference type="NCBI Taxonomy" id="34073"/>
    <lineage>
        <taxon>Bacteria</taxon>
        <taxon>Pseudomonadati</taxon>
        <taxon>Pseudomonadota</taxon>
        <taxon>Betaproteobacteria</taxon>
        <taxon>Burkholderiales</taxon>
        <taxon>Comamonadaceae</taxon>
        <taxon>Variovorax</taxon>
    </lineage>
</organism>
<reference evidence="2" key="1">
    <citation type="submission" date="2019-12" db="EMBL/GenBank/DDBJ databases">
        <authorList>
            <person name="Cremers G."/>
        </authorList>
    </citation>
    <scope>NUCLEOTIDE SEQUENCE</scope>
    <source>
        <strain evidence="2">Vvax</strain>
    </source>
</reference>
<evidence type="ECO:0000256" key="1">
    <source>
        <dbReference type="SAM" id="SignalP"/>
    </source>
</evidence>
<dbReference type="RefSeq" id="WP_339090196.1">
    <property type="nucleotide sequence ID" value="NZ_LR743507.1"/>
</dbReference>
<feature type="chain" id="PRO_5025686199" description="Lipoprotein" evidence="1">
    <location>
        <begin position="18"/>
        <end position="204"/>
    </location>
</feature>
<evidence type="ECO:0008006" key="3">
    <source>
        <dbReference type="Google" id="ProtNLM"/>
    </source>
</evidence>
<name>A0A679IYP5_VARPD</name>
<evidence type="ECO:0000313" key="2">
    <source>
        <dbReference type="EMBL" id="CAA2104029.1"/>
    </source>
</evidence>